<name>A0ABP9F6P2_9GAMM</name>
<reference evidence="5" key="1">
    <citation type="journal article" date="2019" name="Int. J. Syst. Evol. Microbiol.">
        <title>The Global Catalogue of Microorganisms (GCM) 10K type strain sequencing project: providing services to taxonomists for standard genome sequencing and annotation.</title>
        <authorList>
            <consortium name="The Broad Institute Genomics Platform"/>
            <consortium name="The Broad Institute Genome Sequencing Center for Infectious Disease"/>
            <person name="Wu L."/>
            <person name="Ma J."/>
        </authorList>
    </citation>
    <scope>NUCLEOTIDE SEQUENCE [LARGE SCALE GENOMIC DNA]</scope>
    <source>
        <strain evidence="5">JCM 18401</strain>
    </source>
</reference>
<accession>A0ABP9F6P2</accession>
<evidence type="ECO:0000256" key="1">
    <source>
        <dbReference type="ARBA" id="ARBA00010333"/>
    </source>
</evidence>
<feature type="domain" description="Solute-binding protein family 3/N-terminal" evidence="3">
    <location>
        <begin position="28"/>
        <end position="276"/>
    </location>
</feature>
<sequence>MLSLAPAQARDLPEIQRDGVLRHLGIPYAHFVASYQTVNGEVAQGLDVDLMRGFARHIGVEYQYVPATWHTVLGLLTGQAAQMIGERPVLGGPVAIEGDIIANGMTILPGREHLVAFSRPYFPSAVWLVARSDSEMQPIEPSGDTLRDIEAVKAVMAHRTVLAMKSSCLDPNLYQLDQTKAEVILPKQERLLNEMVPAILNRDAESTLLDVPDTLVALEKWPGEIKVIGPVSGMQEMGVAFRHNSPLLREAFNHYLAELIADGSFLKLAEKHFPTVFFFFPEFFEAL</sequence>
<comment type="caution">
    <text evidence="4">The sequence shown here is derived from an EMBL/GenBank/DDBJ whole genome shotgun (WGS) entry which is preliminary data.</text>
</comment>
<dbReference type="SMART" id="SM00062">
    <property type="entry name" value="PBPb"/>
    <property type="match status" value="1"/>
</dbReference>
<organism evidence="4 5">
    <name type="scientific">Ferrimonas pelagia</name>
    <dbReference type="NCBI Taxonomy" id="1177826"/>
    <lineage>
        <taxon>Bacteria</taxon>
        <taxon>Pseudomonadati</taxon>
        <taxon>Pseudomonadota</taxon>
        <taxon>Gammaproteobacteria</taxon>
        <taxon>Alteromonadales</taxon>
        <taxon>Ferrimonadaceae</taxon>
        <taxon>Ferrimonas</taxon>
    </lineage>
</organism>
<protein>
    <submittedName>
        <fullName evidence="4">Transporter substrate-binding domain-containing protein</fullName>
    </submittedName>
</protein>
<comment type="similarity">
    <text evidence="1">Belongs to the bacterial solute-binding protein 3 family.</text>
</comment>
<dbReference type="PANTHER" id="PTHR35936:SF17">
    <property type="entry name" value="ARGININE-BINDING EXTRACELLULAR PROTEIN ARTP"/>
    <property type="match status" value="1"/>
</dbReference>
<keyword evidence="2" id="KW-0732">Signal</keyword>
<dbReference type="SUPFAM" id="SSF53850">
    <property type="entry name" value="Periplasmic binding protein-like II"/>
    <property type="match status" value="1"/>
</dbReference>
<proteinExistence type="inferred from homology"/>
<dbReference type="PANTHER" id="PTHR35936">
    <property type="entry name" value="MEMBRANE-BOUND LYTIC MUREIN TRANSGLYCOSYLASE F"/>
    <property type="match status" value="1"/>
</dbReference>
<dbReference type="Gene3D" id="3.40.190.10">
    <property type="entry name" value="Periplasmic binding protein-like II"/>
    <property type="match status" value="2"/>
</dbReference>
<evidence type="ECO:0000259" key="3">
    <source>
        <dbReference type="SMART" id="SM00062"/>
    </source>
</evidence>
<evidence type="ECO:0000313" key="5">
    <source>
        <dbReference type="Proteomes" id="UP001499988"/>
    </source>
</evidence>
<dbReference type="EMBL" id="BAABJZ010000094">
    <property type="protein sequence ID" value="GAA4895372.1"/>
    <property type="molecule type" value="Genomic_DNA"/>
</dbReference>
<dbReference type="Pfam" id="PF00497">
    <property type="entry name" value="SBP_bac_3"/>
    <property type="match status" value="1"/>
</dbReference>
<gene>
    <name evidence="4" type="ORF">GCM10023333_30740</name>
</gene>
<dbReference type="InterPro" id="IPR001638">
    <property type="entry name" value="Solute-binding_3/MltF_N"/>
</dbReference>
<evidence type="ECO:0000313" key="4">
    <source>
        <dbReference type="EMBL" id="GAA4895372.1"/>
    </source>
</evidence>
<dbReference type="Proteomes" id="UP001499988">
    <property type="component" value="Unassembled WGS sequence"/>
</dbReference>
<keyword evidence="5" id="KW-1185">Reference proteome</keyword>
<evidence type="ECO:0000256" key="2">
    <source>
        <dbReference type="ARBA" id="ARBA00022729"/>
    </source>
</evidence>